<evidence type="ECO:0000256" key="2">
    <source>
        <dbReference type="ARBA" id="ARBA00022727"/>
    </source>
</evidence>
<protein>
    <recommendedName>
        <fullName evidence="5 7">Adenylate kinase</fullName>
        <shortName evidence="5">AK</shortName>
        <ecNumber evidence="5 7">2.7.4.3</ecNumber>
    </recommendedName>
    <alternativeName>
        <fullName evidence="5">ATP-AMP transphosphorylase</fullName>
    </alternativeName>
    <alternativeName>
        <fullName evidence="5">ATP:AMP phosphotransferase</fullName>
    </alternativeName>
    <alternativeName>
        <fullName evidence="5">Adenylate monophosphate kinase</fullName>
    </alternativeName>
</protein>
<feature type="binding site" evidence="5">
    <location>
        <position position="36"/>
    </location>
    <ligand>
        <name>AMP</name>
        <dbReference type="ChEBI" id="CHEBI:456215"/>
    </ligand>
</feature>
<keyword evidence="3 5" id="KW-0547">Nucleotide-binding</keyword>
<feature type="binding site" evidence="5">
    <location>
        <position position="129"/>
    </location>
    <ligand>
        <name>AMP</name>
        <dbReference type="ChEBI" id="CHEBI:456215"/>
    </ligand>
</feature>
<dbReference type="NCBIfam" id="NF011104">
    <property type="entry name" value="PRK14531.1"/>
    <property type="match status" value="1"/>
</dbReference>
<comment type="caution">
    <text evidence="8">The sequence shown here is derived from an EMBL/GenBank/DDBJ whole genome shotgun (WGS) entry which is preliminary data.</text>
</comment>
<evidence type="ECO:0000256" key="5">
    <source>
        <dbReference type="HAMAP-Rule" id="MF_00235"/>
    </source>
</evidence>
<comment type="function">
    <text evidence="5">Catalyzes the reversible transfer of the terminal phosphate group between ATP and AMP. Plays an important role in cellular energy homeostasis and in adenine nucleotide metabolism.</text>
</comment>
<comment type="pathway">
    <text evidence="5">Purine metabolism; AMP biosynthesis via salvage pathway; AMP from ADP: step 1/1.</text>
</comment>
<comment type="subunit">
    <text evidence="5 7">Monomer.</text>
</comment>
<dbReference type="PRINTS" id="PR00094">
    <property type="entry name" value="ADENYLTKNASE"/>
</dbReference>
<dbReference type="NCBIfam" id="NF001381">
    <property type="entry name" value="PRK00279.1-3"/>
    <property type="match status" value="1"/>
</dbReference>
<evidence type="ECO:0000256" key="3">
    <source>
        <dbReference type="ARBA" id="ARBA00022741"/>
    </source>
</evidence>
<comment type="subcellular location">
    <subcellularLocation>
        <location evidence="5 7">Cytoplasm</location>
    </subcellularLocation>
</comment>
<dbReference type="GO" id="GO:0044209">
    <property type="term" value="P:AMP salvage"/>
    <property type="evidence" value="ECO:0007669"/>
    <property type="project" value="UniProtKB-UniRule"/>
</dbReference>
<proteinExistence type="inferred from homology"/>
<feature type="binding site" evidence="5">
    <location>
        <begin position="10"/>
        <end position="15"/>
    </location>
    <ligand>
        <name>ATP</name>
        <dbReference type="ChEBI" id="CHEBI:30616"/>
    </ligand>
</feature>
<feature type="binding site" evidence="5">
    <location>
        <position position="31"/>
    </location>
    <ligand>
        <name>AMP</name>
        <dbReference type="ChEBI" id="CHEBI:456215"/>
    </ligand>
</feature>
<feature type="binding site" evidence="5">
    <location>
        <position position="140"/>
    </location>
    <ligand>
        <name>AMP</name>
        <dbReference type="ChEBI" id="CHEBI:456215"/>
    </ligand>
</feature>
<comment type="similarity">
    <text evidence="5 6">Belongs to the adenylate kinase family.</text>
</comment>
<name>A0A479ZSM3_9CYAN</name>
<comment type="catalytic activity">
    <reaction evidence="5 7">
        <text>AMP + ATP = 2 ADP</text>
        <dbReference type="Rhea" id="RHEA:12973"/>
        <dbReference type="ChEBI" id="CHEBI:30616"/>
        <dbReference type="ChEBI" id="CHEBI:456215"/>
        <dbReference type="ChEBI" id="CHEBI:456216"/>
        <dbReference type="EC" id="2.7.4.3"/>
    </reaction>
</comment>
<dbReference type="Gene3D" id="3.40.50.300">
    <property type="entry name" value="P-loop containing nucleotide triphosphate hydrolases"/>
    <property type="match status" value="1"/>
</dbReference>
<evidence type="ECO:0000256" key="1">
    <source>
        <dbReference type="ARBA" id="ARBA00022679"/>
    </source>
</evidence>
<dbReference type="GO" id="GO:0005737">
    <property type="term" value="C:cytoplasm"/>
    <property type="evidence" value="ECO:0007669"/>
    <property type="project" value="UniProtKB-SubCell"/>
</dbReference>
<dbReference type="EC" id="2.7.4.3" evidence="5 7"/>
<sequence length="209" mass="23675">MRLILLGVPGSGKGTQGAILSSQWQIPHISTGEILRQAIANQTALGLKAKAYVEKSELVPDYLIFDLIRQRLTAPSTQRGWILDGFPGNLSQAQFLDQLLATLGQSYNRVFSFYVPTDVLVQRWRQRGRSDDHPELICKRIEVYQEQTAPVIQHYRQQGCLTVINGDRPVEIVTHFLQTSFSDLSLTIQQKTVNTSERLINKERQILSD</sequence>
<keyword evidence="4 5" id="KW-0418">Kinase</keyword>
<organism evidence="8 9">
    <name type="scientific">Sphaerospermopsis reniformis</name>
    <dbReference type="NCBI Taxonomy" id="531300"/>
    <lineage>
        <taxon>Bacteria</taxon>
        <taxon>Bacillati</taxon>
        <taxon>Cyanobacteriota</taxon>
        <taxon>Cyanophyceae</taxon>
        <taxon>Nostocales</taxon>
        <taxon>Aphanizomenonaceae</taxon>
        <taxon>Sphaerospermopsis</taxon>
    </lineage>
</organism>
<keyword evidence="5 7" id="KW-0067">ATP-binding</keyword>
<feature type="binding site" evidence="5">
    <location>
        <position position="92"/>
    </location>
    <ligand>
        <name>AMP</name>
        <dbReference type="ChEBI" id="CHEBI:456215"/>
    </ligand>
</feature>
<accession>A0A479ZSM3</accession>
<dbReference type="HAMAP" id="MF_00235">
    <property type="entry name" value="Adenylate_kinase_Adk"/>
    <property type="match status" value="1"/>
</dbReference>
<dbReference type="EMBL" id="BJCE01000015">
    <property type="protein sequence ID" value="GCL35679.1"/>
    <property type="molecule type" value="Genomic_DNA"/>
</dbReference>
<keyword evidence="9" id="KW-1185">Reference proteome</keyword>
<dbReference type="InterPro" id="IPR000850">
    <property type="entry name" value="Adenylat/UMP-CMP_kin"/>
</dbReference>
<comment type="domain">
    <text evidence="5">Consists of three domains, a large central CORE domain and two small peripheral domains, NMPbind and LID, which undergo movements during catalysis. The LID domain closes over the site of phosphoryl transfer upon ATP binding. Assembling and dissambling the active center during each catalytic cycle provides an effective means to prevent ATP hydrolysis.</text>
</comment>
<keyword evidence="5" id="KW-0963">Cytoplasm</keyword>
<keyword evidence="1 5" id="KW-0808">Transferase</keyword>
<dbReference type="InterPro" id="IPR027417">
    <property type="entry name" value="P-loop_NTPase"/>
</dbReference>
<dbReference type="GO" id="GO:0005524">
    <property type="term" value="F:ATP binding"/>
    <property type="evidence" value="ECO:0007669"/>
    <property type="project" value="UniProtKB-UniRule"/>
</dbReference>
<dbReference type="Proteomes" id="UP000300142">
    <property type="component" value="Unassembled WGS sequence"/>
</dbReference>
<keyword evidence="2 5" id="KW-0545">Nucleotide biosynthesis</keyword>
<feature type="binding site" evidence="5">
    <location>
        <begin position="57"/>
        <end position="59"/>
    </location>
    <ligand>
        <name>AMP</name>
        <dbReference type="ChEBI" id="CHEBI:456215"/>
    </ligand>
</feature>
<gene>
    <name evidence="5 8" type="primary">adk</name>
    <name evidence="8" type="ORF">SR1949_07760</name>
</gene>
<dbReference type="GO" id="GO:0004017">
    <property type="term" value="F:AMP kinase activity"/>
    <property type="evidence" value="ECO:0007669"/>
    <property type="project" value="UniProtKB-UniRule"/>
</dbReference>
<dbReference type="AlphaFoldDB" id="A0A479ZSM3"/>
<evidence type="ECO:0000256" key="7">
    <source>
        <dbReference type="RuleBase" id="RU003331"/>
    </source>
</evidence>
<evidence type="ECO:0000256" key="6">
    <source>
        <dbReference type="RuleBase" id="RU003330"/>
    </source>
</evidence>
<evidence type="ECO:0000313" key="8">
    <source>
        <dbReference type="EMBL" id="GCL35679.1"/>
    </source>
</evidence>
<dbReference type="CDD" id="cd01428">
    <property type="entry name" value="ADK"/>
    <property type="match status" value="1"/>
</dbReference>
<dbReference type="SUPFAM" id="SSF52540">
    <property type="entry name" value="P-loop containing nucleoside triphosphate hydrolases"/>
    <property type="match status" value="1"/>
</dbReference>
<evidence type="ECO:0000313" key="9">
    <source>
        <dbReference type="Proteomes" id="UP000300142"/>
    </source>
</evidence>
<dbReference type="UniPathway" id="UPA00588">
    <property type="reaction ID" value="UER00649"/>
</dbReference>
<dbReference type="RefSeq" id="WP_137666440.1">
    <property type="nucleotide sequence ID" value="NZ_BJCE01000015.1"/>
</dbReference>
<feature type="binding site" evidence="5">
    <location>
        <position position="127"/>
    </location>
    <ligand>
        <name>ATP</name>
        <dbReference type="ChEBI" id="CHEBI:30616"/>
    </ligand>
</feature>
<reference evidence="9" key="1">
    <citation type="submission" date="2019-02" db="EMBL/GenBank/DDBJ databases">
        <title>Draft genome sequence of Sphaerospermopsis reniformis NIES-1949.</title>
        <authorList>
            <person name="Yamaguchi H."/>
            <person name="Suzuki S."/>
            <person name="Kawachi M."/>
        </authorList>
    </citation>
    <scope>NUCLEOTIDE SEQUENCE [LARGE SCALE GENOMIC DNA]</scope>
    <source>
        <strain evidence="9">NIES-1949</strain>
    </source>
</reference>
<dbReference type="PANTHER" id="PTHR23359">
    <property type="entry name" value="NUCLEOTIDE KINASE"/>
    <property type="match status" value="1"/>
</dbReference>
<feature type="region of interest" description="NMP" evidence="5">
    <location>
        <begin position="30"/>
        <end position="59"/>
    </location>
</feature>
<evidence type="ECO:0000256" key="4">
    <source>
        <dbReference type="ARBA" id="ARBA00022777"/>
    </source>
</evidence>
<comment type="caution">
    <text evidence="5">Lacks conserved residue(s) required for the propagation of feature annotation.</text>
</comment>
<feature type="binding site" evidence="5">
    <location>
        <position position="168"/>
    </location>
    <ligand>
        <name>ATP</name>
        <dbReference type="ChEBI" id="CHEBI:30616"/>
    </ligand>
</feature>
<dbReference type="Pfam" id="PF00406">
    <property type="entry name" value="ADK"/>
    <property type="match status" value="1"/>
</dbReference>